<evidence type="ECO:0000256" key="8">
    <source>
        <dbReference type="ARBA" id="ARBA00023242"/>
    </source>
</evidence>
<evidence type="ECO:0000259" key="10">
    <source>
        <dbReference type="Pfam" id="PF06333"/>
    </source>
</evidence>
<name>A0A1I8FDK0_9PLAT</name>
<comment type="function">
    <text evidence="9">Component of the Mediator complex, a coactivator involved in regulated transcription of nearly all RNA polymerase II-dependent genes. Mediator functions as a bridge to convey information from gene-specific regulatory proteins to the basal RNA polymerase II transcription machinery. Mediator is recruited to promoters by direct interactions with regulatory proteins and serves as a scaffold for the assembly of a functional preinitiation complex with RNA polymerase II and the general transcription factors.</text>
</comment>
<evidence type="ECO:0000313" key="12">
    <source>
        <dbReference type="WBParaSite" id="maker-unitig_30609-snap-gene-0.1-mRNA-1"/>
    </source>
</evidence>
<dbReference type="GO" id="GO:0003713">
    <property type="term" value="F:transcription coactivator activity"/>
    <property type="evidence" value="ECO:0007669"/>
    <property type="project" value="TreeGrafter"/>
</dbReference>
<dbReference type="PANTHER" id="PTHR48249">
    <property type="entry name" value="MEDIATOR OF RNA POLYMERASE II TRANSCRIPTION SUBUNIT 13"/>
    <property type="match status" value="1"/>
</dbReference>
<reference evidence="12" key="1">
    <citation type="submission" date="2016-11" db="UniProtKB">
        <authorList>
            <consortium name="WormBaseParasite"/>
        </authorList>
    </citation>
    <scope>IDENTIFICATION</scope>
</reference>
<keyword evidence="6 9" id="KW-0010">Activator</keyword>
<dbReference type="PANTHER" id="PTHR48249:SF3">
    <property type="entry name" value="MEDIATOR OF RNA POLYMERASE II TRANSCRIPTION SUBUNIT 13"/>
    <property type="match status" value="1"/>
</dbReference>
<dbReference type="AlphaFoldDB" id="A0A1I8FDK0"/>
<evidence type="ECO:0000256" key="5">
    <source>
        <dbReference type="ARBA" id="ARBA00023015"/>
    </source>
</evidence>
<keyword evidence="11" id="KW-1185">Reference proteome</keyword>
<keyword evidence="8 9" id="KW-0539">Nucleus</keyword>
<keyword evidence="5 9" id="KW-0805">Transcription regulation</keyword>
<dbReference type="Pfam" id="PF06333">
    <property type="entry name" value="Med13_C"/>
    <property type="match status" value="1"/>
</dbReference>
<proteinExistence type="inferred from homology"/>
<organism evidence="11 12">
    <name type="scientific">Macrostomum lignano</name>
    <dbReference type="NCBI Taxonomy" id="282301"/>
    <lineage>
        <taxon>Eukaryota</taxon>
        <taxon>Metazoa</taxon>
        <taxon>Spiralia</taxon>
        <taxon>Lophotrochozoa</taxon>
        <taxon>Platyhelminthes</taxon>
        <taxon>Rhabditophora</taxon>
        <taxon>Macrostomorpha</taxon>
        <taxon>Macrostomida</taxon>
        <taxon>Macrostomidae</taxon>
        <taxon>Macrostomum</taxon>
    </lineage>
</organism>
<comment type="subunit">
    <text evidence="9">Component of the Mediator complex.</text>
</comment>
<keyword evidence="4 9" id="KW-0678">Repressor</keyword>
<keyword evidence="7 9" id="KW-0804">Transcription</keyword>
<evidence type="ECO:0000256" key="4">
    <source>
        <dbReference type="ARBA" id="ARBA00022491"/>
    </source>
</evidence>
<protein>
    <recommendedName>
        <fullName evidence="3 9">Mediator of RNA polymerase II transcription subunit 13</fullName>
    </recommendedName>
</protein>
<dbReference type="InterPro" id="IPR051139">
    <property type="entry name" value="Mediator_complx_sub13"/>
</dbReference>
<dbReference type="GO" id="GO:0045944">
    <property type="term" value="P:positive regulation of transcription by RNA polymerase II"/>
    <property type="evidence" value="ECO:0007669"/>
    <property type="project" value="TreeGrafter"/>
</dbReference>
<evidence type="ECO:0000313" key="11">
    <source>
        <dbReference type="Proteomes" id="UP000095280"/>
    </source>
</evidence>
<accession>A0A1I8FDK0</accession>
<feature type="domain" description="Mediator complex subunit Med13 C-terminal" evidence="10">
    <location>
        <begin position="303"/>
        <end position="594"/>
    </location>
</feature>
<evidence type="ECO:0000256" key="7">
    <source>
        <dbReference type="ARBA" id="ARBA00023163"/>
    </source>
</evidence>
<comment type="similarity">
    <text evidence="2 9">Belongs to the Mediator complex subunit 13 family.</text>
</comment>
<dbReference type="GO" id="GO:0016592">
    <property type="term" value="C:mediator complex"/>
    <property type="evidence" value="ECO:0007669"/>
    <property type="project" value="InterPro"/>
</dbReference>
<dbReference type="WBParaSite" id="maker-unitig_30609-snap-gene-0.1-mRNA-1">
    <property type="protein sequence ID" value="maker-unitig_30609-snap-gene-0.1-mRNA-1"/>
    <property type="gene ID" value="maker-unitig_30609-snap-gene-0.1"/>
</dbReference>
<sequence length="607" mass="65064">TSRPATSACATATPDRAPRRAFTCPACWTGGLRLAVPASQPAPTGPLASASPTSSMRICATLLGDRRRLDYRPWPSTYSPAVIDSLLNFVSLSPFRSRQFRSPPQLSSKQSQSDATNSAVAVVAGAAAAAGAATADPAASSSLHPGHLAQFEDCNEAAKLVLQDCISRSSSSSHFHWLNSQPCAPLNCHRMRSLNWPAAHGWLGFGPIIKKASDPGSKDSLWGKALQGNYWVTGPMTWQEFHQCRSECCLSTDGVARCAAFGPLKDRESCQRELGMTGPVSLFAPPYVLHASSDETGAITSGGELNYRRLINLRVPDCHRRRKASTRQLGPERLLEWICDLPETRAQRWRLVLSRLGRLGHGELLVWADLLKTGQPAAARRPLGPLCAQSTPIPICASCPTSSVGKVRNAVRPASAPTGVSAAQSRTSLCCQLRPVFSQANPADFLGGSLGEPDLMNELLGDPGVLGGDTGNDLSRLLGRRAATGSGQLMQQPLALGYYLSSAPPGPVPAWFRVAPPEQAAVCLRASLHLNQLASCDRAPLSAACDRSPTHPLNTYKTTEVLRYVLLETCHSLSWLSVDPATGDRVSCLPRHINQLFLLLPFCARHV</sequence>
<evidence type="ECO:0000256" key="1">
    <source>
        <dbReference type="ARBA" id="ARBA00004123"/>
    </source>
</evidence>
<evidence type="ECO:0000256" key="3">
    <source>
        <dbReference type="ARBA" id="ARBA00019618"/>
    </source>
</evidence>
<dbReference type="InterPro" id="IPR009401">
    <property type="entry name" value="Med13_C"/>
</dbReference>
<evidence type="ECO:0000256" key="6">
    <source>
        <dbReference type="ARBA" id="ARBA00023159"/>
    </source>
</evidence>
<evidence type="ECO:0000256" key="2">
    <source>
        <dbReference type="ARBA" id="ARBA00009354"/>
    </source>
</evidence>
<comment type="subcellular location">
    <subcellularLocation>
        <location evidence="1 9">Nucleus</location>
    </subcellularLocation>
</comment>
<evidence type="ECO:0000256" key="9">
    <source>
        <dbReference type="RuleBase" id="RU364134"/>
    </source>
</evidence>
<dbReference type="Proteomes" id="UP000095280">
    <property type="component" value="Unplaced"/>
</dbReference>